<dbReference type="EMBL" id="CP159485">
    <property type="protein sequence ID" value="XCI27830.1"/>
    <property type="molecule type" value="Genomic_DNA"/>
</dbReference>
<dbReference type="Pfam" id="PF02517">
    <property type="entry name" value="Rce1-like"/>
    <property type="match status" value="1"/>
</dbReference>
<feature type="transmembrane region" description="Helical" evidence="1">
    <location>
        <begin position="132"/>
        <end position="153"/>
    </location>
</feature>
<evidence type="ECO:0000256" key="1">
    <source>
        <dbReference type="SAM" id="Phobius"/>
    </source>
</evidence>
<name>A0AAU8HQK7_9FIRM</name>
<dbReference type="AlphaFoldDB" id="A0AAU8HQK7"/>
<dbReference type="GO" id="GO:0080120">
    <property type="term" value="P:CAAX-box protein maturation"/>
    <property type="evidence" value="ECO:0007669"/>
    <property type="project" value="UniProtKB-ARBA"/>
</dbReference>
<keyword evidence="3" id="KW-0378">Hydrolase</keyword>
<dbReference type="RefSeq" id="WP_353892407.1">
    <property type="nucleotide sequence ID" value="NZ_CP159485.1"/>
</dbReference>
<feature type="transmembrane region" description="Helical" evidence="1">
    <location>
        <begin position="26"/>
        <end position="45"/>
    </location>
</feature>
<reference evidence="3" key="2">
    <citation type="submission" date="2024-06" db="EMBL/GenBank/DDBJ databases">
        <authorList>
            <person name="Petrova K.O."/>
            <person name="Toshchakov S.V."/>
            <person name="Boltjanskaja Y.V."/>
            <person name="Kevbrin V.V."/>
        </authorList>
    </citation>
    <scope>NUCLEOTIDE SEQUENCE</scope>
    <source>
        <strain evidence="3">Z-710</strain>
    </source>
</reference>
<dbReference type="GO" id="GO:0004175">
    <property type="term" value="F:endopeptidase activity"/>
    <property type="evidence" value="ECO:0007669"/>
    <property type="project" value="UniProtKB-ARBA"/>
</dbReference>
<feature type="domain" description="CAAX prenyl protease 2/Lysostaphin resistance protein A-like" evidence="2">
    <location>
        <begin position="25"/>
        <end position="112"/>
    </location>
</feature>
<protein>
    <submittedName>
        <fullName evidence="3">CPBP family intramembrane glutamic endopeptidase</fullName>
        <ecNumber evidence="3">3.4.-.-</ecNumber>
    </submittedName>
</protein>
<sequence>MVIDMGFPGLVELHIDKMSVLDQGNFLLLLLSIGIAAPFIEEIMFRGLIFNNLKKVVSLKNVVLIQAILFGVYHMSIVQGAYAAMVGVFLGVSLVWTGSIWAPVLIHAGNNIYSTTLTASSLGYFLQHNHQVNGAIFLFSVLILLPFGFGYLYKKRVAFDQSSNR</sequence>
<evidence type="ECO:0000313" key="3">
    <source>
        <dbReference type="EMBL" id="XCI27830.1"/>
    </source>
</evidence>
<keyword evidence="1" id="KW-0812">Transmembrane</keyword>
<accession>A0AAU8HQK7</accession>
<dbReference type="PANTHER" id="PTHR36435:SF1">
    <property type="entry name" value="CAAX AMINO TERMINAL PROTEASE FAMILY PROTEIN"/>
    <property type="match status" value="1"/>
</dbReference>
<feature type="transmembrane region" description="Helical" evidence="1">
    <location>
        <begin position="81"/>
        <end position="101"/>
    </location>
</feature>
<evidence type="ECO:0000259" key="2">
    <source>
        <dbReference type="Pfam" id="PF02517"/>
    </source>
</evidence>
<keyword evidence="1" id="KW-1133">Transmembrane helix</keyword>
<proteinExistence type="predicted"/>
<feature type="transmembrane region" description="Helical" evidence="1">
    <location>
        <begin position="57"/>
        <end position="75"/>
    </location>
</feature>
<reference evidence="3" key="1">
    <citation type="journal article" date="2018" name="Antonie Van Leeuwenhoek">
        <title>Proteinivorax hydrogeniformans sp. nov., an anaerobic, haloalkaliphilic bacterium fermenting proteinaceous compounds with high hydrogen production.</title>
        <authorList>
            <person name="Boltyanskaya Y."/>
            <person name="Detkova E."/>
            <person name="Pimenov N."/>
            <person name="Kevbrin V."/>
        </authorList>
    </citation>
    <scope>NUCLEOTIDE SEQUENCE</scope>
    <source>
        <strain evidence="3">Z-710</strain>
    </source>
</reference>
<organism evidence="3">
    <name type="scientific">Proteinivorax hydrogeniformans</name>
    <dbReference type="NCBI Taxonomy" id="1826727"/>
    <lineage>
        <taxon>Bacteria</taxon>
        <taxon>Bacillati</taxon>
        <taxon>Bacillota</taxon>
        <taxon>Clostridia</taxon>
        <taxon>Eubacteriales</taxon>
        <taxon>Proteinivoracaceae</taxon>
        <taxon>Proteinivorax</taxon>
    </lineage>
</organism>
<dbReference type="EC" id="3.4.-.-" evidence="3"/>
<keyword evidence="1" id="KW-0472">Membrane</keyword>
<gene>
    <name evidence="3" type="ORF">PRVXH_001754</name>
</gene>
<dbReference type="PANTHER" id="PTHR36435">
    <property type="entry name" value="SLR1288 PROTEIN"/>
    <property type="match status" value="1"/>
</dbReference>
<dbReference type="InterPro" id="IPR003675">
    <property type="entry name" value="Rce1/LyrA-like_dom"/>
</dbReference>
<dbReference type="InterPro" id="IPR052710">
    <property type="entry name" value="CAAX_protease"/>
</dbReference>